<sequence>MVASEVDDRCVGTGSWDSGSGLSGSEDLACTSAAAVGFAAAITSPDPSARTFTFGPICITVIEIDLPLLENSIIAMLGWLMTEGCSFQPAGLSDAR</sequence>
<comment type="caution">
    <text evidence="2">The sequence shown here is derived from an EMBL/GenBank/DDBJ whole genome shotgun (WGS) entry which is preliminary data.</text>
</comment>
<protein>
    <submittedName>
        <fullName evidence="2">Uncharacterized protein</fullName>
    </submittedName>
</protein>
<evidence type="ECO:0000313" key="2">
    <source>
        <dbReference type="EMBL" id="MEY9453933.1"/>
    </source>
</evidence>
<feature type="compositionally biased region" description="Basic and acidic residues" evidence="1">
    <location>
        <begin position="1"/>
        <end position="10"/>
    </location>
</feature>
<reference evidence="2 3" key="1">
    <citation type="submission" date="2024-07" db="EMBL/GenBank/DDBJ databases">
        <title>Genomic Encyclopedia of Type Strains, Phase V (KMG-V): Genome sequencing to study the core and pangenomes of soil and plant-associated prokaryotes.</title>
        <authorList>
            <person name="Whitman W."/>
        </authorList>
    </citation>
    <scope>NUCLEOTIDE SEQUENCE [LARGE SCALE GENOMIC DNA]</scope>
    <source>
        <strain evidence="2 3">USDA 152</strain>
    </source>
</reference>
<feature type="compositionally biased region" description="Low complexity" evidence="1">
    <location>
        <begin position="12"/>
        <end position="23"/>
    </location>
</feature>
<evidence type="ECO:0000313" key="3">
    <source>
        <dbReference type="Proteomes" id="UP001565369"/>
    </source>
</evidence>
<keyword evidence="3" id="KW-1185">Reference proteome</keyword>
<accession>A0ABV4FSN5</accession>
<dbReference type="Proteomes" id="UP001565369">
    <property type="component" value="Unassembled WGS sequence"/>
</dbReference>
<gene>
    <name evidence="2" type="ORF">ABIG07_002881</name>
</gene>
<feature type="region of interest" description="Disordered" evidence="1">
    <location>
        <begin position="1"/>
        <end position="23"/>
    </location>
</feature>
<proteinExistence type="predicted"/>
<evidence type="ECO:0000256" key="1">
    <source>
        <dbReference type="SAM" id="MobiDB-lite"/>
    </source>
</evidence>
<name>A0ABV4FSN5_9BRAD</name>
<dbReference type="EMBL" id="JBGBZJ010000003">
    <property type="protein sequence ID" value="MEY9453933.1"/>
    <property type="molecule type" value="Genomic_DNA"/>
</dbReference>
<organism evidence="2 3">
    <name type="scientific">Bradyrhizobium ottawaense</name>
    <dbReference type="NCBI Taxonomy" id="931866"/>
    <lineage>
        <taxon>Bacteria</taxon>
        <taxon>Pseudomonadati</taxon>
        <taxon>Pseudomonadota</taxon>
        <taxon>Alphaproteobacteria</taxon>
        <taxon>Hyphomicrobiales</taxon>
        <taxon>Nitrobacteraceae</taxon>
        <taxon>Bradyrhizobium</taxon>
    </lineage>
</organism>